<dbReference type="InParanoid" id="A0A151GEK4"/>
<dbReference type="FunCoup" id="A0A151GEK4">
    <property type="interactions" value="634"/>
</dbReference>
<accession>A0A151GEK4</accession>
<feature type="compositionally biased region" description="Basic and acidic residues" evidence="8">
    <location>
        <begin position="146"/>
        <end position="156"/>
    </location>
</feature>
<feature type="region of interest" description="Disordered" evidence="8">
    <location>
        <begin position="555"/>
        <end position="618"/>
    </location>
</feature>
<feature type="compositionally biased region" description="Basic and acidic residues" evidence="8">
    <location>
        <begin position="606"/>
        <end position="618"/>
    </location>
</feature>
<dbReference type="PANTHER" id="PTHR11132">
    <property type="entry name" value="SOLUTE CARRIER FAMILY 35"/>
    <property type="match status" value="1"/>
</dbReference>
<gene>
    <name evidence="11" type="ORF">DCS_07481</name>
</gene>
<dbReference type="RefSeq" id="XP_040654870.1">
    <property type="nucleotide sequence ID" value="XM_040804766.1"/>
</dbReference>
<feature type="transmembrane region" description="Helical" evidence="9">
    <location>
        <begin position="420"/>
        <end position="438"/>
    </location>
</feature>
<feature type="transmembrane region" description="Helical" evidence="9">
    <location>
        <begin position="515"/>
        <end position="534"/>
    </location>
</feature>
<evidence type="ECO:0000256" key="2">
    <source>
        <dbReference type="ARBA" id="ARBA00004477"/>
    </source>
</evidence>
<comment type="subcellular location">
    <subcellularLocation>
        <location evidence="2">Endoplasmic reticulum membrane</location>
        <topology evidence="2">Multi-pass membrane protein</topology>
    </subcellularLocation>
</comment>
<dbReference type="AlphaFoldDB" id="A0A151GEK4"/>
<dbReference type="Proteomes" id="UP000076580">
    <property type="component" value="Chromosome 03"/>
</dbReference>
<feature type="transmembrane region" description="Helical" evidence="9">
    <location>
        <begin position="245"/>
        <end position="270"/>
    </location>
</feature>
<feature type="compositionally biased region" description="Acidic residues" evidence="8">
    <location>
        <begin position="567"/>
        <end position="576"/>
    </location>
</feature>
<dbReference type="InterPro" id="IPR050186">
    <property type="entry name" value="TPT_transporter"/>
</dbReference>
<organism evidence="11 12">
    <name type="scientific">Drechmeria coniospora</name>
    <name type="common">Nematophagous fungus</name>
    <name type="synonym">Meria coniospora</name>
    <dbReference type="NCBI Taxonomy" id="98403"/>
    <lineage>
        <taxon>Eukaryota</taxon>
        <taxon>Fungi</taxon>
        <taxon>Dikarya</taxon>
        <taxon>Ascomycota</taxon>
        <taxon>Pezizomycotina</taxon>
        <taxon>Sordariomycetes</taxon>
        <taxon>Hypocreomycetidae</taxon>
        <taxon>Hypocreales</taxon>
        <taxon>Ophiocordycipitaceae</taxon>
        <taxon>Drechmeria</taxon>
    </lineage>
</organism>
<keyword evidence="7 9" id="KW-0472">Membrane</keyword>
<protein>
    <submittedName>
        <fullName evidence="11">Nucleotide-sugar transporter</fullName>
    </submittedName>
</protein>
<comment type="similarity">
    <text evidence="3">Belongs to the TPT transporter family. SLC35D subfamily.</text>
</comment>
<feature type="compositionally biased region" description="Acidic residues" evidence="8">
    <location>
        <begin position="157"/>
        <end position="167"/>
    </location>
</feature>
<evidence type="ECO:0000256" key="3">
    <source>
        <dbReference type="ARBA" id="ARBA00010425"/>
    </source>
</evidence>
<evidence type="ECO:0000259" key="10">
    <source>
        <dbReference type="Pfam" id="PF03151"/>
    </source>
</evidence>
<evidence type="ECO:0000256" key="9">
    <source>
        <dbReference type="SAM" id="Phobius"/>
    </source>
</evidence>
<dbReference type="STRING" id="98403.A0A151GEK4"/>
<keyword evidence="12" id="KW-1185">Reference proteome</keyword>
<comment type="subunit">
    <text evidence="4">Homooligomer.</text>
</comment>
<evidence type="ECO:0000313" key="11">
    <source>
        <dbReference type="EMBL" id="KYK55518.1"/>
    </source>
</evidence>
<feature type="transmembrane region" description="Helical" evidence="9">
    <location>
        <begin position="383"/>
        <end position="408"/>
    </location>
</feature>
<evidence type="ECO:0000256" key="4">
    <source>
        <dbReference type="ARBA" id="ARBA00011182"/>
    </source>
</evidence>
<sequence>MTSSSSSSNPFSKSVAKPSSKPSKPSSKLSSVPPIPNLSPSASSPERLLDPRDSAIVTDAARADVPSTGVANSSAAAPSPGSRLAGSAGGDIEMEPVTGHRRRKSSIMSPPGVGPFAHRPHPHPSVSIPQDARLLQGPSSARSARSSREGSARDSSGEDDVRDDEEMGLSSHDRRRRRRKRRRNTRLDNRIAREKTVSEDERKEADMSVVKNLAITCTFILLWYIFSLSISLYNKWMFDKNNLNFQFPLFTTSLHMVIQFFLAGAVLYFIPSLRPQSGYSSDGGRSRHETEPANGPAMTKLFYLTRVGPCGVSTGLDIGLGNASLKFISLTFYTMCKSSSLAFVLVFAFLFRLEVPTWRLVAIIATMSFGVVLMVFGEIEFKLGGFVLVISAAFFSGFRWALTQILLLRNPATSNPFSSIFFLTPVMFVTLISLAVPVEGVGALWEGLKGLSQQWGPVMTPLFLVFPGCIAFCMTASEFALLQRTSVVTLSIAGIFKEVVTISAASVVFGDKLTLVNFFGLITTMAAIVAYNYVKISKMREEAVQTVHGCHVAASPASPVSHSGNDSGDEDNDSNDEMAGLLYRSSSMGQTSGSSDGSTQMNLPAGDDHKGHKSRRTD</sequence>
<keyword evidence="6 9" id="KW-1133">Transmembrane helix</keyword>
<feature type="transmembrane region" description="Helical" evidence="9">
    <location>
        <begin position="213"/>
        <end position="233"/>
    </location>
</feature>
<feature type="compositionally biased region" description="Low complexity" evidence="8">
    <location>
        <begin position="1"/>
        <end position="32"/>
    </location>
</feature>
<evidence type="ECO:0000313" key="12">
    <source>
        <dbReference type="Proteomes" id="UP000076580"/>
    </source>
</evidence>
<feature type="transmembrane region" description="Helical" evidence="9">
    <location>
        <begin position="488"/>
        <end position="509"/>
    </location>
</feature>
<feature type="transmembrane region" description="Helical" evidence="9">
    <location>
        <begin position="330"/>
        <end position="351"/>
    </location>
</feature>
<dbReference type="GeneID" id="63720124"/>
<evidence type="ECO:0000256" key="1">
    <source>
        <dbReference type="ARBA" id="ARBA00003420"/>
    </source>
</evidence>
<feature type="compositionally biased region" description="Basic residues" evidence="8">
    <location>
        <begin position="173"/>
        <end position="182"/>
    </location>
</feature>
<dbReference type="EMBL" id="LAYC01000003">
    <property type="protein sequence ID" value="KYK55518.1"/>
    <property type="molecule type" value="Genomic_DNA"/>
</dbReference>
<feature type="region of interest" description="Disordered" evidence="8">
    <location>
        <begin position="1"/>
        <end position="182"/>
    </location>
</feature>
<feature type="compositionally biased region" description="Low complexity" evidence="8">
    <location>
        <begin position="555"/>
        <end position="566"/>
    </location>
</feature>
<keyword evidence="11" id="KW-0762">Sugar transport</keyword>
<keyword evidence="11" id="KW-0813">Transport</keyword>
<proteinExistence type="inferred from homology"/>
<evidence type="ECO:0000256" key="8">
    <source>
        <dbReference type="SAM" id="MobiDB-lite"/>
    </source>
</evidence>
<comment type="function">
    <text evidence="1">Involved in the import of GDP-mannose from the cytoplasm into the Golgi lumen.</text>
</comment>
<dbReference type="GO" id="GO:0005789">
    <property type="term" value="C:endoplasmic reticulum membrane"/>
    <property type="evidence" value="ECO:0007669"/>
    <property type="project" value="UniProtKB-SubCell"/>
</dbReference>
<feature type="compositionally biased region" description="Low complexity" evidence="8">
    <location>
        <begin position="69"/>
        <end position="86"/>
    </location>
</feature>
<feature type="transmembrane region" description="Helical" evidence="9">
    <location>
        <begin position="458"/>
        <end position="481"/>
    </location>
</feature>
<feature type="transmembrane region" description="Helical" evidence="9">
    <location>
        <begin position="358"/>
        <end position="377"/>
    </location>
</feature>
<feature type="domain" description="Sugar phosphate transporter" evidence="10">
    <location>
        <begin position="218"/>
        <end position="532"/>
    </location>
</feature>
<dbReference type="InterPro" id="IPR004853">
    <property type="entry name" value="Sugar_P_trans_dom"/>
</dbReference>
<dbReference type="Pfam" id="PF03151">
    <property type="entry name" value="TPT"/>
    <property type="match status" value="1"/>
</dbReference>
<name>A0A151GEK4_DRECN</name>
<evidence type="ECO:0000256" key="7">
    <source>
        <dbReference type="ARBA" id="ARBA00023136"/>
    </source>
</evidence>
<keyword evidence="5 9" id="KW-0812">Transmembrane</keyword>
<feature type="compositionally biased region" description="Low complexity" evidence="8">
    <location>
        <begin position="585"/>
        <end position="601"/>
    </location>
</feature>
<evidence type="ECO:0000256" key="6">
    <source>
        <dbReference type="ARBA" id="ARBA00022989"/>
    </source>
</evidence>
<evidence type="ECO:0000256" key="5">
    <source>
        <dbReference type="ARBA" id="ARBA00022692"/>
    </source>
</evidence>
<comment type="caution">
    <text evidence="11">The sequence shown here is derived from an EMBL/GenBank/DDBJ whole genome shotgun (WGS) entry which is preliminary data.</text>
</comment>
<reference evidence="11 12" key="1">
    <citation type="journal article" date="2016" name="Sci. Rep.">
        <title>Insights into Adaptations to a Near-Obligate Nematode Endoparasitic Lifestyle from the Finished Genome of Drechmeria coniospora.</title>
        <authorList>
            <person name="Zhang L."/>
            <person name="Zhou Z."/>
            <person name="Guo Q."/>
            <person name="Fokkens L."/>
            <person name="Miskei M."/>
            <person name="Pocsi I."/>
            <person name="Zhang W."/>
            <person name="Chen M."/>
            <person name="Wang L."/>
            <person name="Sun Y."/>
            <person name="Donzelli B.G."/>
            <person name="Gibson D.M."/>
            <person name="Nelson D.R."/>
            <person name="Luo J.G."/>
            <person name="Rep M."/>
            <person name="Liu H."/>
            <person name="Yang S."/>
            <person name="Wang J."/>
            <person name="Krasnoff S.B."/>
            <person name="Xu Y."/>
            <person name="Molnar I."/>
            <person name="Lin M."/>
        </authorList>
    </citation>
    <scope>NUCLEOTIDE SEQUENCE [LARGE SCALE GENOMIC DNA]</scope>
    <source>
        <strain evidence="11 12">ARSEF 6962</strain>
    </source>
</reference>